<sequence>MLRVDVTSLLESFKFLVNTKRSVLSTAAKVFDPVGFLSPFAVQIKSLMHEIWGEGIRLGLKLPEDLESRWKKWCAEIEVLGELKIEKMLFFEGGGKTGFG</sequence>
<dbReference type="EMBL" id="BPLR01004549">
    <property type="protein sequence ID" value="GIX95695.1"/>
    <property type="molecule type" value="Genomic_DNA"/>
</dbReference>
<gene>
    <name evidence="1" type="primary">AVEN_154299_1</name>
    <name evidence="1" type="ORF">CEXT_659721</name>
</gene>
<dbReference type="Proteomes" id="UP001054945">
    <property type="component" value="Unassembled WGS sequence"/>
</dbReference>
<keyword evidence="2" id="KW-1185">Reference proteome</keyword>
<keyword evidence="1" id="KW-0548">Nucleotidyltransferase</keyword>
<dbReference type="Pfam" id="PF05380">
    <property type="entry name" value="Peptidase_A17"/>
    <property type="match status" value="1"/>
</dbReference>
<proteinExistence type="predicted"/>
<dbReference type="PANTHER" id="PTHR47331">
    <property type="entry name" value="PHD-TYPE DOMAIN-CONTAINING PROTEIN"/>
    <property type="match status" value="1"/>
</dbReference>
<name>A0AAV4PEU4_CAEEX</name>
<dbReference type="GO" id="GO:0003964">
    <property type="term" value="F:RNA-directed DNA polymerase activity"/>
    <property type="evidence" value="ECO:0007669"/>
    <property type="project" value="UniProtKB-KW"/>
</dbReference>
<dbReference type="AlphaFoldDB" id="A0AAV4PEU4"/>
<evidence type="ECO:0000313" key="1">
    <source>
        <dbReference type="EMBL" id="GIX95695.1"/>
    </source>
</evidence>
<protein>
    <submittedName>
        <fullName evidence="1">Reverse transcriptase</fullName>
    </submittedName>
</protein>
<keyword evidence="1" id="KW-0808">Transferase</keyword>
<organism evidence="1 2">
    <name type="scientific">Caerostris extrusa</name>
    <name type="common">Bark spider</name>
    <name type="synonym">Caerostris bankana</name>
    <dbReference type="NCBI Taxonomy" id="172846"/>
    <lineage>
        <taxon>Eukaryota</taxon>
        <taxon>Metazoa</taxon>
        <taxon>Ecdysozoa</taxon>
        <taxon>Arthropoda</taxon>
        <taxon>Chelicerata</taxon>
        <taxon>Arachnida</taxon>
        <taxon>Araneae</taxon>
        <taxon>Araneomorphae</taxon>
        <taxon>Entelegynae</taxon>
        <taxon>Araneoidea</taxon>
        <taxon>Araneidae</taxon>
        <taxon>Caerostris</taxon>
    </lineage>
</organism>
<dbReference type="PANTHER" id="PTHR47331:SF5">
    <property type="entry name" value="RIBONUCLEASE H"/>
    <property type="match status" value="1"/>
</dbReference>
<evidence type="ECO:0000313" key="2">
    <source>
        <dbReference type="Proteomes" id="UP001054945"/>
    </source>
</evidence>
<keyword evidence="1" id="KW-0695">RNA-directed DNA polymerase</keyword>
<accession>A0AAV4PEU4</accession>
<comment type="caution">
    <text evidence="1">The sequence shown here is derived from an EMBL/GenBank/DDBJ whole genome shotgun (WGS) entry which is preliminary data.</text>
</comment>
<dbReference type="InterPro" id="IPR008042">
    <property type="entry name" value="Retrotrans_Pao"/>
</dbReference>
<reference evidence="1 2" key="1">
    <citation type="submission" date="2021-06" db="EMBL/GenBank/DDBJ databases">
        <title>Caerostris extrusa draft genome.</title>
        <authorList>
            <person name="Kono N."/>
            <person name="Arakawa K."/>
        </authorList>
    </citation>
    <scope>NUCLEOTIDE SEQUENCE [LARGE SCALE GENOMIC DNA]</scope>
</reference>